<dbReference type="PROSITE" id="PS50928">
    <property type="entry name" value="ABC_TM1"/>
    <property type="match status" value="1"/>
</dbReference>
<evidence type="ECO:0000256" key="1">
    <source>
        <dbReference type="ARBA" id="ARBA00004651"/>
    </source>
</evidence>
<evidence type="ECO:0000256" key="5">
    <source>
        <dbReference type="ARBA" id="ARBA00022989"/>
    </source>
</evidence>
<sequence length="359" mass="39999">MLTYFIKKMCYALLTLWGVVSVVFFLFTILPGDPARMMLDQNESAEQLLAIKKKYGFDQPISKQYVLYLNDLSPISLHSTQAEDYSFRHENKYTGIVFLTVGQTEVMLKAPYLRESFQKNGKTVSSILAETLPNTVLLATVAIGIALCIGVLLGVISALYVNTWLDRLISVVSTFGMSIPSFFSAILFAWIFGYLLHRYTQLPMTGSLYEVDDYGEGRYLALRNIILPALVLGIRPLSVVIQLMRNSLLEVLSLDYIRTAKAKGMSTTQVIYKHALKNALNPVVTALSGWFASMLAGAVFVEYIFGWNGLGKEIVEALNTLDLPIIMGAVLTIATAFVIVTILVDLIYAYLDPRIKLNE</sequence>
<evidence type="ECO:0000256" key="3">
    <source>
        <dbReference type="ARBA" id="ARBA00022475"/>
    </source>
</evidence>
<evidence type="ECO:0000256" key="6">
    <source>
        <dbReference type="ARBA" id="ARBA00023136"/>
    </source>
</evidence>
<dbReference type="InterPro" id="IPR045621">
    <property type="entry name" value="BPD_transp_1_N"/>
</dbReference>
<dbReference type="Pfam" id="PF19300">
    <property type="entry name" value="BPD_transp_1_N"/>
    <property type="match status" value="1"/>
</dbReference>
<feature type="transmembrane region" description="Helical" evidence="7">
    <location>
        <begin position="168"/>
        <end position="196"/>
    </location>
</feature>
<keyword evidence="2 7" id="KW-0813">Transport</keyword>
<gene>
    <name evidence="9" type="ORF">I6I88_03540</name>
</gene>
<dbReference type="GeneID" id="93526710"/>
<dbReference type="AlphaFoldDB" id="A0A9Q6Z7W7"/>
<evidence type="ECO:0000259" key="8">
    <source>
        <dbReference type="PROSITE" id="PS50928"/>
    </source>
</evidence>
<proteinExistence type="inferred from homology"/>
<dbReference type="GO" id="GO:0071916">
    <property type="term" value="F:dipeptide transmembrane transporter activity"/>
    <property type="evidence" value="ECO:0007669"/>
    <property type="project" value="TreeGrafter"/>
</dbReference>
<protein>
    <submittedName>
        <fullName evidence="9">ABC transporter permease</fullName>
    </submittedName>
</protein>
<dbReference type="EMBL" id="CP068108">
    <property type="protein sequence ID" value="QQU00852.1"/>
    <property type="molecule type" value="Genomic_DNA"/>
</dbReference>
<feature type="transmembrane region" description="Helical" evidence="7">
    <location>
        <begin position="225"/>
        <end position="244"/>
    </location>
</feature>
<keyword evidence="4 7" id="KW-0812">Transmembrane</keyword>
<comment type="similarity">
    <text evidence="7">Belongs to the binding-protein-dependent transport system permease family.</text>
</comment>
<feature type="transmembrane region" description="Helical" evidence="7">
    <location>
        <begin position="283"/>
        <end position="305"/>
    </location>
</feature>
<evidence type="ECO:0000313" key="9">
    <source>
        <dbReference type="EMBL" id="QQU00852.1"/>
    </source>
</evidence>
<comment type="subcellular location">
    <subcellularLocation>
        <location evidence="1 7">Cell membrane</location>
        <topology evidence="1 7">Multi-pass membrane protein</topology>
    </subcellularLocation>
</comment>
<dbReference type="PANTHER" id="PTHR43163:SF6">
    <property type="entry name" value="DIPEPTIDE TRANSPORT SYSTEM PERMEASE PROTEIN DPPB-RELATED"/>
    <property type="match status" value="1"/>
</dbReference>
<dbReference type="Proteomes" id="UP000596202">
    <property type="component" value="Chromosome"/>
</dbReference>
<dbReference type="InterPro" id="IPR035906">
    <property type="entry name" value="MetI-like_sf"/>
</dbReference>
<feature type="domain" description="ABC transmembrane type-1" evidence="8">
    <location>
        <begin position="132"/>
        <end position="348"/>
    </location>
</feature>
<dbReference type="Pfam" id="PF00528">
    <property type="entry name" value="BPD_transp_1"/>
    <property type="match status" value="1"/>
</dbReference>
<dbReference type="CDD" id="cd06261">
    <property type="entry name" value="TM_PBP2"/>
    <property type="match status" value="1"/>
</dbReference>
<feature type="transmembrane region" description="Helical" evidence="7">
    <location>
        <begin position="136"/>
        <end position="161"/>
    </location>
</feature>
<dbReference type="Gene3D" id="1.10.3720.10">
    <property type="entry name" value="MetI-like"/>
    <property type="match status" value="1"/>
</dbReference>
<dbReference type="SUPFAM" id="SSF161098">
    <property type="entry name" value="MetI-like"/>
    <property type="match status" value="1"/>
</dbReference>
<evidence type="ECO:0000256" key="7">
    <source>
        <dbReference type="RuleBase" id="RU363032"/>
    </source>
</evidence>
<evidence type="ECO:0000313" key="10">
    <source>
        <dbReference type="Proteomes" id="UP000596202"/>
    </source>
</evidence>
<evidence type="ECO:0000256" key="4">
    <source>
        <dbReference type="ARBA" id="ARBA00022692"/>
    </source>
</evidence>
<name>A0A9Q6Z7W7_MYROD</name>
<keyword evidence="6 7" id="KW-0472">Membrane</keyword>
<dbReference type="GO" id="GO:0005886">
    <property type="term" value="C:plasma membrane"/>
    <property type="evidence" value="ECO:0007669"/>
    <property type="project" value="UniProtKB-SubCell"/>
</dbReference>
<feature type="transmembrane region" description="Helical" evidence="7">
    <location>
        <begin position="12"/>
        <end position="30"/>
    </location>
</feature>
<organism evidence="9 10">
    <name type="scientific">Myroides odoratus</name>
    <name type="common">Flavobacterium odoratum</name>
    <dbReference type="NCBI Taxonomy" id="256"/>
    <lineage>
        <taxon>Bacteria</taxon>
        <taxon>Pseudomonadati</taxon>
        <taxon>Bacteroidota</taxon>
        <taxon>Flavobacteriia</taxon>
        <taxon>Flavobacteriales</taxon>
        <taxon>Flavobacteriaceae</taxon>
        <taxon>Myroides</taxon>
    </lineage>
</organism>
<reference evidence="9 10" key="1">
    <citation type="submission" date="2021-01" db="EMBL/GenBank/DDBJ databases">
        <title>FDA dAtabase for Regulatory Grade micrObial Sequences (FDA-ARGOS): Supporting development and validation of Infectious Disease Dx tests.</title>
        <authorList>
            <person name="Sproer C."/>
            <person name="Gronow S."/>
            <person name="Severitt S."/>
            <person name="Schroder I."/>
            <person name="Tallon L."/>
            <person name="Sadzewicz L."/>
            <person name="Zhao X."/>
            <person name="Boylan J."/>
            <person name="Ott S."/>
            <person name="Bowen H."/>
            <person name="Vavikolanu K."/>
            <person name="Mehta A."/>
            <person name="Aluvathingal J."/>
            <person name="Nadendla S."/>
            <person name="Lowell S."/>
            <person name="Myers T."/>
            <person name="Yan Y."/>
            <person name="Sichtig H."/>
        </authorList>
    </citation>
    <scope>NUCLEOTIDE SEQUENCE [LARGE SCALE GENOMIC DNA]</scope>
    <source>
        <strain evidence="9 10">FDAARGOS_1131</strain>
    </source>
</reference>
<keyword evidence="3" id="KW-1003">Cell membrane</keyword>
<dbReference type="InterPro" id="IPR000515">
    <property type="entry name" value="MetI-like"/>
</dbReference>
<dbReference type="RefSeq" id="WP_172462215.1">
    <property type="nucleotide sequence ID" value="NZ_CP068108.1"/>
</dbReference>
<accession>A0A9Q6Z7W7</accession>
<keyword evidence="5 7" id="KW-1133">Transmembrane helix</keyword>
<feature type="transmembrane region" description="Helical" evidence="7">
    <location>
        <begin position="325"/>
        <end position="351"/>
    </location>
</feature>
<dbReference type="PANTHER" id="PTHR43163">
    <property type="entry name" value="DIPEPTIDE TRANSPORT SYSTEM PERMEASE PROTEIN DPPB-RELATED"/>
    <property type="match status" value="1"/>
</dbReference>
<evidence type="ECO:0000256" key="2">
    <source>
        <dbReference type="ARBA" id="ARBA00022448"/>
    </source>
</evidence>